<protein>
    <submittedName>
        <fullName evidence="2">Methionyl-tRNA formyltransferase</fullName>
    </submittedName>
</protein>
<dbReference type="AlphaFoldDB" id="A0A388TGY1"/>
<dbReference type="InterPro" id="IPR011034">
    <property type="entry name" value="Formyl_transferase-like_C_sf"/>
</dbReference>
<comment type="caution">
    <text evidence="2">The sequence shown here is derived from an EMBL/GenBank/DDBJ whole genome shotgun (WGS) entry which is preliminary data.</text>
</comment>
<dbReference type="EMBL" id="BGZO01000025">
    <property type="protein sequence ID" value="GBR76367.1"/>
    <property type="molecule type" value="Genomic_DNA"/>
</dbReference>
<dbReference type="SUPFAM" id="SSF50486">
    <property type="entry name" value="FMT C-terminal domain-like"/>
    <property type="match status" value="1"/>
</dbReference>
<dbReference type="PANTHER" id="PTHR11138">
    <property type="entry name" value="METHIONYL-TRNA FORMYLTRANSFERASE"/>
    <property type="match status" value="1"/>
</dbReference>
<dbReference type="PANTHER" id="PTHR11138:SF5">
    <property type="entry name" value="METHIONYL-TRNA FORMYLTRANSFERASE, MITOCHONDRIAL"/>
    <property type="match status" value="1"/>
</dbReference>
<dbReference type="InterPro" id="IPR002376">
    <property type="entry name" value="Formyl_transf_N"/>
</dbReference>
<feature type="domain" description="Formyl transferase N-terminal" evidence="1">
    <location>
        <begin position="48"/>
        <end position="122"/>
    </location>
</feature>
<dbReference type="InterPro" id="IPR036477">
    <property type="entry name" value="Formyl_transf_N_sf"/>
</dbReference>
<dbReference type="GO" id="GO:0005829">
    <property type="term" value="C:cytosol"/>
    <property type="evidence" value="ECO:0007669"/>
    <property type="project" value="TreeGrafter"/>
</dbReference>
<dbReference type="GO" id="GO:0004479">
    <property type="term" value="F:methionyl-tRNA formyltransferase activity"/>
    <property type="evidence" value="ECO:0007669"/>
    <property type="project" value="TreeGrafter"/>
</dbReference>
<dbReference type="Gene3D" id="3.40.50.170">
    <property type="entry name" value="Formyl transferase, N-terminal domain"/>
    <property type="match status" value="1"/>
</dbReference>
<evidence type="ECO:0000313" key="2">
    <source>
        <dbReference type="EMBL" id="GBR76367.1"/>
    </source>
</evidence>
<accession>A0A388TGY1</accession>
<proteinExistence type="predicted"/>
<gene>
    <name evidence="2" type="primary">fmt</name>
    <name evidence="2" type="ORF">NO2_0929</name>
</gene>
<sequence>MQKVLNITILTDQGSWMNKYNILLTEMLRKNGHCVKVIHSEKELPSGDIAFFLSYFGIISIDYLRRHKNNIVVHASKLPYGKGWSPMTWQILEGKNEIPITLFEAVEKMDSGDIYLEDIVKLDGSELLAEWQVKLGKKVCAMCLEYVKQYQAKTIIPRQQNGQSTYYARRKPEDSELDTSKTLDEQFNLLRTVDNDKYPAFFYKNGHTYLLKIFTPPPPPIKK</sequence>
<reference evidence="2 3" key="1">
    <citation type="journal article" date="2019" name="ISME J.">
        <title>Genome analyses of uncultured TG2/ZB3 bacteria in 'Margulisbacteria' specifically attached to ectosymbiotic spirochetes of protists in the termite gut.</title>
        <authorList>
            <person name="Utami Y.D."/>
            <person name="Kuwahara H."/>
            <person name="Igai K."/>
            <person name="Murakami T."/>
            <person name="Sugaya K."/>
            <person name="Morikawa T."/>
            <person name="Nagura Y."/>
            <person name="Yuki M."/>
            <person name="Deevong P."/>
            <person name="Inoue T."/>
            <person name="Kihara K."/>
            <person name="Lo N."/>
            <person name="Yamada A."/>
            <person name="Ohkuma M."/>
            <person name="Hongoh Y."/>
        </authorList>
    </citation>
    <scope>NUCLEOTIDE SEQUENCE [LARGE SCALE GENOMIC DNA]</scope>
    <source>
        <strain evidence="2">NkOx7-02</strain>
    </source>
</reference>
<evidence type="ECO:0000313" key="3">
    <source>
        <dbReference type="Proteomes" id="UP000275925"/>
    </source>
</evidence>
<name>A0A388TGY1_9BACT</name>
<dbReference type="Pfam" id="PF00551">
    <property type="entry name" value="Formyl_trans_N"/>
    <property type="match status" value="1"/>
</dbReference>
<organism evidence="2 3">
    <name type="scientific">Candidatus Termititenax persephonae</name>
    <dbReference type="NCBI Taxonomy" id="2218525"/>
    <lineage>
        <taxon>Bacteria</taxon>
        <taxon>Bacillati</taxon>
        <taxon>Candidatus Margulisiibacteriota</taxon>
        <taxon>Candidatus Termititenacia</taxon>
        <taxon>Candidatus Termititenacales</taxon>
        <taxon>Candidatus Termititenacaceae</taxon>
        <taxon>Candidatus Termititenax</taxon>
    </lineage>
</organism>
<evidence type="ECO:0000259" key="1">
    <source>
        <dbReference type="Pfam" id="PF00551"/>
    </source>
</evidence>
<keyword evidence="3" id="KW-1185">Reference proteome</keyword>
<dbReference type="Proteomes" id="UP000275925">
    <property type="component" value="Unassembled WGS sequence"/>
</dbReference>
<dbReference type="Gene3D" id="3.10.25.20">
    <property type="match status" value="1"/>
</dbReference>
<dbReference type="SUPFAM" id="SSF53328">
    <property type="entry name" value="Formyltransferase"/>
    <property type="match status" value="1"/>
</dbReference>